<comment type="caution">
    <text evidence="1">The sequence shown here is derived from an EMBL/GenBank/DDBJ whole genome shotgun (WGS) entry which is preliminary data.</text>
</comment>
<dbReference type="Proteomes" id="UP000468650">
    <property type="component" value="Unassembled WGS sequence"/>
</dbReference>
<organism evidence="1 2">
    <name type="scientific">Phaeocystidibacter luteus</name>
    <dbReference type="NCBI Taxonomy" id="911197"/>
    <lineage>
        <taxon>Bacteria</taxon>
        <taxon>Pseudomonadati</taxon>
        <taxon>Bacteroidota</taxon>
        <taxon>Flavobacteriia</taxon>
        <taxon>Flavobacteriales</taxon>
        <taxon>Phaeocystidibacteraceae</taxon>
        <taxon>Phaeocystidibacter</taxon>
    </lineage>
</organism>
<protein>
    <submittedName>
        <fullName evidence="1">DUF1353 domain-containing protein</fullName>
    </submittedName>
</protein>
<proteinExistence type="predicted"/>
<sequence length="175" mass="20005">MARKCELRSQKTANGILGSSVAMSCTRTPLYQPSITPVSDREYVLDTTYVTTFDYLGDGNLCRLTIDPGFRYDGASVPRLLWSISGIRPDGLNRAASLVHDYIYVNKGHIHFKQVELCWHGEWCSGQNIQISRSRCDRIFLEQLKEAGVKWVPRNLAYTAVRAAGWFLWMQKKRK</sequence>
<dbReference type="Pfam" id="PF07087">
    <property type="entry name" value="DUF1353"/>
    <property type="match status" value="1"/>
</dbReference>
<name>A0A6N6RLV8_9FLAO</name>
<dbReference type="AlphaFoldDB" id="A0A6N6RLV8"/>
<reference evidence="1 2" key="1">
    <citation type="submission" date="2019-09" db="EMBL/GenBank/DDBJ databases">
        <title>Genomes of family Cryomorphaceae.</title>
        <authorList>
            <person name="Bowman J.P."/>
        </authorList>
    </citation>
    <scope>NUCLEOTIDE SEQUENCE [LARGE SCALE GENOMIC DNA]</scope>
    <source>
        <strain evidence="1 2">LMG 25704</strain>
    </source>
</reference>
<dbReference type="PROSITE" id="PS51257">
    <property type="entry name" value="PROKAR_LIPOPROTEIN"/>
    <property type="match status" value="1"/>
</dbReference>
<dbReference type="OrthoDB" id="983020at2"/>
<dbReference type="InterPro" id="IPR010767">
    <property type="entry name" value="Phage_CGC-2007_Cje0229"/>
</dbReference>
<evidence type="ECO:0000313" key="2">
    <source>
        <dbReference type="Proteomes" id="UP000468650"/>
    </source>
</evidence>
<keyword evidence="2" id="KW-1185">Reference proteome</keyword>
<gene>
    <name evidence="1" type="ORF">F8C67_02100</name>
</gene>
<accession>A0A6N6RLV8</accession>
<evidence type="ECO:0000313" key="1">
    <source>
        <dbReference type="EMBL" id="KAB2814553.1"/>
    </source>
</evidence>
<dbReference type="EMBL" id="WBVO01000001">
    <property type="protein sequence ID" value="KAB2814553.1"/>
    <property type="molecule type" value="Genomic_DNA"/>
</dbReference>